<dbReference type="PANTHER" id="PTHR24198:SF165">
    <property type="entry name" value="ANKYRIN REPEAT-CONTAINING PROTEIN-RELATED"/>
    <property type="match status" value="1"/>
</dbReference>
<feature type="transmembrane region" description="Helical" evidence="4">
    <location>
        <begin position="166"/>
        <end position="192"/>
    </location>
</feature>
<dbReference type="Proteomes" id="UP000295293">
    <property type="component" value="Unassembled WGS sequence"/>
</dbReference>
<dbReference type="Pfam" id="PF00023">
    <property type="entry name" value="Ank"/>
    <property type="match status" value="1"/>
</dbReference>
<evidence type="ECO:0000256" key="3">
    <source>
        <dbReference type="PROSITE-ProRule" id="PRU00023"/>
    </source>
</evidence>
<gene>
    <name evidence="5" type="ORF">DFR29_111196</name>
</gene>
<dbReference type="RefSeq" id="WP_133820026.1">
    <property type="nucleotide sequence ID" value="NZ_SNZH01000011.1"/>
</dbReference>
<keyword evidence="2 3" id="KW-0040">ANK repeat</keyword>
<keyword evidence="4" id="KW-0472">Membrane</keyword>
<feature type="repeat" description="ANK" evidence="3">
    <location>
        <begin position="1066"/>
        <end position="1098"/>
    </location>
</feature>
<dbReference type="SUPFAM" id="SSF48403">
    <property type="entry name" value="Ankyrin repeat"/>
    <property type="match status" value="2"/>
</dbReference>
<comment type="caution">
    <text evidence="5">The sequence shown here is derived from an EMBL/GenBank/DDBJ whole genome shotgun (WGS) entry which is preliminary data.</text>
</comment>
<feature type="transmembrane region" description="Helical" evidence="4">
    <location>
        <begin position="72"/>
        <end position="97"/>
    </location>
</feature>
<keyword evidence="4" id="KW-1133">Transmembrane helix</keyword>
<feature type="transmembrane region" description="Helical" evidence="4">
    <location>
        <begin position="204"/>
        <end position="223"/>
    </location>
</feature>
<dbReference type="PANTHER" id="PTHR24198">
    <property type="entry name" value="ANKYRIN REPEAT AND PROTEIN KINASE DOMAIN-CONTAINING PROTEIN"/>
    <property type="match status" value="1"/>
</dbReference>
<dbReference type="PROSITE" id="PS50088">
    <property type="entry name" value="ANK_REPEAT"/>
    <property type="match status" value="9"/>
</dbReference>
<evidence type="ECO:0000256" key="4">
    <source>
        <dbReference type="SAM" id="Phobius"/>
    </source>
</evidence>
<dbReference type="Pfam" id="PF12796">
    <property type="entry name" value="Ank_2"/>
    <property type="match status" value="5"/>
</dbReference>
<feature type="repeat" description="ANK" evidence="3">
    <location>
        <begin position="469"/>
        <end position="501"/>
    </location>
</feature>
<evidence type="ECO:0000313" key="5">
    <source>
        <dbReference type="EMBL" id="TDR41282.1"/>
    </source>
</evidence>
<feature type="repeat" description="ANK" evidence="3">
    <location>
        <begin position="949"/>
        <end position="981"/>
    </location>
</feature>
<feature type="repeat" description="ANK" evidence="3">
    <location>
        <begin position="749"/>
        <end position="781"/>
    </location>
</feature>
<evidence type="ECO:0000313" key="6">
    <source>
        <dbReference type="Proteomes" id="UP000295293"/>
    </source>
</evidence>
<feature type="transmembrane region" description="Helical" evidence="4">
    <location>
        <begin position="12"/>
        <end position="32"/>
    </location>
</feature>
<dbReference type="InterPro" id="IPR036770">
    <property type="entry name" value="Ankyrin_rpt-contain_sf"/>
</dbReference>
<sequence>MPRAKPTRLANLVASLPYFLPAAACLLVVAFVSHPAVLLLLLAANSLTLAAVCHGLGFDLEARFDRTVLRRGAAHFVLLASYTAAVMLLLGWPLAWLLNGGELPATLCLSAAVVVALLLLWRVWPAFGLVLVWDDAYPEEEQGSWILAAVSRSVTFARHLTDEHELFFSHGLPVAFAQLILVCAAVALAGLGESLPSELRTMVLLLYVALLPLAQLLIANRCLRALLTARRARRAEPAAAEPGTDSAGGDCTLPKELPRGLDQNELDAALLHATRCGQLELALAALERGANPDTVPASGERDQRSVLMLAATLPEVRLLRALIAKRADVNRSHSGLSPLLAATRDSYQGRPDAVLTLLANGADPAFADGQGNTALHYAALAAEPIVAAMLLDAGAPLAAVNRDGLTPLGQACHAANWTLLRFLLEHGARNEVEHAQPALIAAASIAEDDVTGVKLLLKQKARADAQGPLGRTALMAAALAGHAAIVRVLLDAGASVDTADSHATTALMEAARAGAAEVIALLAGRKPDANKVDHLGRTALVIACQSRQAKPAALRALLNLGIDRQRAGTDGRRALEHAIAGGRWDLVALLDPDYPLPSSVTDGSNAGLVVAESPAHLLDALRFGHWTIAEGMLPRLAQWSQLELAGIWLELATHSDARPRQWLLNHGLRADAYTARTSLFNAVLERLPDSAAALGELLDAGANSGGGGVLRRVLEAARSVTDTQRRETLLAIALDLCQRGADAFAPNEQGETATHLAAQLGADVLLGRLLDAGTDPNGRDQLGRTPLHAAVALPAAQQAGIVRCLIRHGADPELAANDGETALGRALGGGTRTLRYWLHWQKWKLPRRRLRTDDLVAAASQGDADAVERLLELGLPLEATDHQGATALLRACGQGHLAVIGLLLQRGADLEHSAASGASCLSAAVSARREAVVELLLAHNVVLDKRLPGGGTTLMIAAALGFPELVEKLLAAGADPNLVDEKNSTALHAAARYAFSHAGLRARAVLEALLRMGAAPNARNAKGQTPLLLLLGGRADPGANCDAAQLAHLVSLMLDFAADLDAQDERGVSALHACAIHGLLGCARQLLARGAEREIRDCLGRRPAELAELLGYADVATELGASAAIPSLAQMLRQPAGRA</sequence>
<keyword evidence="4" id="KW-0812">Transmembrane</keyword>
<reference evidence="5 6" key="1">
    <citation type="submission" date="2019-03" db="EMBL/GenBank/DDBJ databases">
        <title>Genomic Encyclopedia of Type Strains, Phase IV (KMG-IV): sequencing the most valuable type-strain genomes for metagenomic binning, comparative biology and taxonomic classification.</title>
        <authorList>
            <person name="Goeker M."/>
        </authorList>
    </citation>
    <scope>NUCLEOTIDE SEQUENCE [LARGE SCALE GENOMIC DNA]</scope>
    <source>
        <strain evidence="5 6">DSM 21667</strain>
    </source>
</reference>
<dbReference type="OrthoDB" id="8960888at2"/>
<name>A0A4R6YT63_9GAMM</name>
<keyword evidence="6" id="KW-1185">Reference proteome</keyword>
<dbReference type="PROSITE" id="PS50297">
    <property type="entry name" value="ANK_REP_REGION"/>
    <property type="match status" value="7"/>
</dbReference>
<feature type="transmembrane region" description="Helical" evidence="4">
    <location>
        <begin position="38"/>
        <end position="60"/>
    </location>
</feature>
<dbReference type="EMBL" id="SNZH01000011">
    <property type="protein sequence ID" value="TDR41282.1"/>
    <property type="molecule type" value="Genomic_DNA"/>
</dbReference>
<proteinExistence type="predicted"/>
<evidence type="ECO:0000256" key="1">
    <source>
        <dbReference type="ARBA" id="ARBA00022737"/>
    </source>
</evidence>
<feature type="repeat" description="ANK" evidence="3">
    <location>
        <begin position="982"/>
        <end position="1021"/>
    </location>
</feature>
<feature type="repeat" description="ANK" evidence="3">
    <location>
        <begin position="883"/>
        <end position="915"/>
    </location>
</feature>
<accession>A0A4R6YT63</accession>
<dbReference type="InterPro" id="IPR002110">
    <property type="entry name" value="Ankyrin_rpt"/>
</dbReference>
<keyword evidence="1" id="KW-0677">Repeat</keyword>
<protein>
    <submittedName>
        <fullName evidence="5">Uncharacterized protein</fullName>
    </submittedName>
</protein>
<evidence type="ECO:0000256" key="2">
    <source>
        <dbReference type="ARBA" id="ARBA00023043"/>
    </source>
</evidence>
<dbReference type="SMART" id="SM00248">
    <property type="entry name" value="ANK"/>
    <property type="match status" value="18"/>
</dbReference>
<dbReference type="Gene3D" id="1.25.40.20">
    <property type="entry name" value="Ankyrin repeat-containing domain"/>
    <property type="match status" value="7"/>
</dbReference>
<feature type="repeat" description="ANK" evidence="3">
    <location>
        <begin position="782"/>
        <end position="817"/>
    </location>
</feature>
<organism evidence="5 6">
    <name type="scientific">Tahibacter aquaticus</name>
    <dbReference type="NCBI Taxonomy" id="520092"/>
    <lineage>
        <taxon>Bacteria</taxon>
        <taxon>Pseudomonadati</taxon>
        <taxon>Pseudomonadota</taxon>
        <taxon>Gammaproteobacteria</taxon>
        <taxon>Lysobacterales</taxon>
        <taxon>Rhodanobacteraceae</taxon>
        <taxon>Tahibacter</taxon>
    </lineage>
</organism>
<feature type="repeat" description="ANK" evidence="3">
    <location>
        <begin position="370"/>
        <end position="402"/>
    </location>
</feature>
<dbReference type="AlphaFoldDB" id="A0A4R6YT63"/>
<feature type="repeat" description="ANK" evidence="3">
    <location>
        <begin position="403"/>
        <end position="435"/>
    </location>
</feature>